<dbReference type="InterPro" id="IPR012338">
    <property type="entry name" value="Beta-lactam/transpept-like"/>
</dbReference>
<dbReference type="OrthoDB" id="2323322at2"/>
<dbReference type="Gene3D" id="3.40.710.10">
    <property type="entry name" value="DD-peptidase/beta-lactamase superfamily"/>
    <property type="match status" value="1"/>
</dbReference>
<feature type="compositionally biased region" description="Polar residues" evidence="1">
    <location>
        <begin position="42"/>
        <end position="52"/>
    </location>
</feature>
<dbReference type="SUPFAM" id="SSF56601">
    <property type="entry name" value="beta-lactamase/transpeptidase-like"/>
    <property type="match status" value="1"/>
</dbReference>
<evidence type="ECO:0000256" key="1">
    <source>
        <dbReference type="SAM" id="MobiDB-lite"/>
    </source>
</evidence>
<gene>
    <name evidence="3" type="ORF">IV64_GL002134</name>
</gene>
<dbReference type="PATRIC" id="fig|942150.3.peg.2231"/>
<evidence type="ECO:0000313" key="3">
    <source>
        <dbReference type="EMBL" id="KRO11745.1"/>
    </source>
</evidence>
<feature type="region of interest" description="Disordered" evidence="1">
    <location>
        <begin position="38"/>
        <end position="60"/>
    </location>
</feature>
<dbReference type="Pfam" id="PF13354">
    <property type="entry name" value="Beta-lactamase2"/>
    <property type="match status" value="1"/>
</dbReference>
<reference evidence="3 4" key="1">
    <citation type="journal article" date="2015" name="Genome Announc.">
        <title>Expanding the biotechnology potential of lactobacilli through comparative genomics of 213 strains and associated genera.</title>
        <authorList>
            <person name="Sun Z."/>
            <person name="Harris H.M."/>
            <person name="McCann A."/>
            <person name="Guo C."/>
            <person name="Argimon S."/>
            <person name="Zhang W."/>
            <person name="Yang X."/>
            <person name="Jeffery I.B."/>
            <person name="Cooney J.C."/>
            <person name="Kagawa T.F."/>
            <person name="Liu W."/>
            <person name="Song Y."/>
            <person name="Salvetti E."/>
            <person name="Wrobel A."/>
            <person name="Rasinkangas P."/>
            <person name="Parkhill J."/>
            <person name="Rea M.C."/>
            <person name="O'Sullivan O."/>
            <person name="Ritari J."/>
            <person name="Douillard F.P."/>
            <person name="Paul Ross R."/>
            <person name="Yang R."/>
            <person name="Briner A.E."/>
            <person name="Felis G.E."/>
            <person name="de Vos W.M."/>
            <person name="Barrangou R."/>
            <person name="Klaenhammer T.R."/>
            <person name="Caufield P.W."/>
            <person name="Cui Y."/>
            <person name="Zhang H."/>
            <person name="O'Toole P.W."/>
        </authorList>
    </citation>
    <scope>NUCLEOTIDE SEQUENCE [LARGE SCALE GENOMIC DNA]</scope>
    <source>
        <strain evidence="3 4">LMG 26013</strain>
    </source>
</reference>
<dbReference type="InterPro" id="IPR000871">
    <property type="entry name" value="Beta-lactam_class-A"/>
</dbReference>
<dbReference type="InterPro" id="IPR045155">
    <property type="entry name" value="Beta-lactam_cat"/>
</dbReference>
<organism evidence="3 4">
    <name type="scientific">Lactiplantibacillus xiangfangensis</name>
    <dbReference type="NCBI Taxonomy" id="942150"/>
    <lineage>
        <taxon>Bacteria</taxon>
        <taxon>Bacillati</taxon>
        <taxon>Bacillota</taxon>
        <taxon>Bacilli</taxon>
        <taxon>Lactobacillales</taxon>
        <taxon>Lactobacillaceae</taxon>
        <taxon>Lactiplantibacillus</taxon>
    </lineage>
</organism>
<feature type="domain" description="Beta-lactamase class A catalytic" evidence="2">
    <location>
        <begin position="352"/>
        <end position="469"/>
    </location>
</feature>
<sequence length="495" mass="54935">MKRGIIMSFAQGDRGLTLGLATVIGGLTLLAPTLASAATTPNTDSQSSSQASTPTEVTTRTATVSMPATAYYGTKGETYVLSGSNDQVKMRSNHNLKNYTKTTWTATAQTDITTPDGQTARYLYVKNAKNGANGWVLQSSLKAGRNYQVTATKKIKAKNYIKAKQFKKAKAPTQKIYQLSGKKSAMTWTKGKSLSKTKTYKATKKRMYYQKGKAYSYYYVTSGKTKGWVWHKDLKKGTYYDVAKHRTALKKKIKKYLTSVTKDKTAEVAYYNLTPVKGSKAAKAKHASLYKSGKLAVNSRGNHVTTSASTYKLYIAAYLMNLKKQHQFSWTKANRAGMTRMIVDSANDYPVSILNKYGRTNVNRWLASQGYYGTPFSSNRNTVTTANSLVKVLKDLQYGKKAFTNKKDRAFILSLMKRQVYRRGIPTGVTRANKGTVVRDKVGFLDDNNGDAGIVTMPNGQRYILVVLTWGHGQHGFTGFPRIANIAEHVQKIAY</sequence>
<dbReference type="GO" id="GO:0008800">
    <property type="term" value="F:beta-lactamase activity"/>
    <property type="evidence" value="ECO:0007669"/>
    <property type="project" value="InterPro"/>
</dbReference>
<proteinExistence type="predicted"/>
<dbReference type="PANTHER" id="PTHR35333:SF3">
    <property type="entry name" value="BETA-LACTAMASE-TYPE TRANSPEPTIDASE FOLD CONTAINING PROTEIN"/>
    <property type="match status" value="1"/>
</dbReference>
<evidence type="ECO:0000313" key="4">
    <source>
        <dbReference type="Proteomes" id="UP000051783"/>
    </source>
</evidence>
<keyword evidence="4" id="KW-1185">Reference proteome</keyword>
<dbReference type="PANTHER" id="PTHR35333">
    <property type="entry name" value="BETA-LACTAMASE"/>
    <property type="match status" value="1"/>
</dbReference>
<accession>A0A0R2MDJ6</accession>
<dbReference type="GO" id="GO:0030655">
    <property type="term" value="P:beta-lactam antibiotic catabolic process"/>
    <property type="evidence" value="ECO:0007669"/>
    <property type="project" value="InterPro"/>
</dbReference>
<name>A0A0R2MDJ6_9LACO</name>
<protein>
    <submittedName>
        <fullName evidence="3">Beta-lactamase class A</fullName>
    </submittedName>
</protein>
<comment type="caution">
    <text evidence="3">The sequence shown here is derived from an EMBL/GenBank/DDBJ whole genome shotgun (WGS) entry which is preliminary data.</text>
</comment>
<dbReference type="EMBL" id="JQCL01000051">
    <property type="protein sequence ID" value="KRO11745.1"/>
    <property type="molecule type" value="Genomic_DNA"/>
</dbReference>
<dbReference type="STRING" id="942150.IV64_GL002134"/>
<dbReference type="AlphaFoldDB" id="A0A0R2MDJ6"/>
<dbReference type="GO" id="GO:0046677">
    <property type="term" value="P:response to antibiotic"/>
    <property type="evidence" value="ECO:0007669"/>
    <property type="project" value="InterPro"/>
</dbReference>
<evidence type="ECO:0000259" key="2">
    <source>
        <dbReference type="Pfam" id="PF13354"/>
    </source>
</evidence>
<dbReference type="Proteomes" id="UP000051783">
    <property type="component" value="Unassembled WGS sequence"/>
</dbReference>